<organism evidence="1 2">
    <name type="scientific">Streptomyces humicola</name>
    <dbReference type="NCBI Taxonomy" id="2953240"/>
    <lineage>
        <taxon>Bacteria</taxon>
        <taxon>Bacillati</taxon>
        <taxon>Actinomycetota</taxon>
        <taxon>Actinomycetes</taxon>
        <taxon>Kitasatosporales</taxon>
        <taxon>Streptomycetaceae</taxon>
        <taxon>Streptomyces</taxon>
    </lineage>
</organism>
<evidence type="ECO:0000313" key="1">
    <source>
        <dbReference type="EMBL" id="MCQ4083933.1"/>
    </source>
</evidence>
<name>A0ABT1Q3G9_9ACTN</name>
<dbReference type="RefSeq" id="WP_255922960.1">
    <property type="nucleotide sequence ID" value="NZ_JANFNG010000027.1"/>
</dbReference>
<protein>
    <submittedName>
        <fullName evidence="1">Uncharacterized protein</fullName>
    </submittedName>
</protein>
<gene>
    <name evidence="1" type="ORF">NGB36_25930</name>
</gene>
<comment type="caution">
    <text evidence="1">The sequence shown here is derived from an EMBL/GenBank/DDBJ whole genome shotgun (WGS) entry which is preliminary data.</text>
</comment>
<sequence length="72" mass="8228">MAHILIEENFRHIDGLDMEALIAAFRDQGIDAEPTQRQTIHKGTRWELVLHWLGNRAEKVVTGAAVVRIRGR</sequence>
<proteinExistence type="predicted"/>
<keyword evidence="2" id="KW-1185">Reference proteome</keyword>
<reference evidence="1" key="1">
    <citation type="submission" date="2022-06" db="EMBL/GenBank/DDBJ databases">
        <title>Draft genome sequence of Streptomyces sp. RB6PN25 isolated from peat swamp forest in Thailand.</title>
        <authorList>
            <person name="Duangmal K."/>
            <person name="Klaysubun C."/>
        </authorList>
    </citation>
    <scope>NUCLEOTIDE SEQUENCE</scope>
    <source>
        <strain evidence="1">RB6PN25</strain>
    </source>
</reference>
<accession>A0ABT1Q3G9</accession>
<dbReference type="EMBL" id="JANFNG010000027">
    <property type="protein sequence ID" value="MCQ4083933.1"/>
    <property type="molecule type" value="Genomic_DNA"/>
</dbReference>
<dbReference type="Proteomes" id="UP001057702">
    <property type="component" value="Unassembled WGS sequence"/>
</dbReference>
<evidence type="ECO:0000313" key="2">
    <source>
        <dbReference type="Proteomes" id="UP001057702"/>
    </source>
</evidence>